<gene>
    <name evidence="10" type="primary">Dgri\GH19414</name>
    <name evidence="10" type="ORF">Dgri_GH19414</name>
</gene>
<keyword evidence="5 7" id="KW-1133">Transmembrane helix</keyword>
<dbReference type="InterPro" id="IPR047817">
    <property type="entry name" value="ABC2_TM_bact-type"/>
</dbReference>
<feature type="domain" description="ABC transmembrane type-2" evidence="9">
    <location>
        <begin position="672"/>
        <end position="920"/>
    </location>
</feature>
<feature type="domain" description="ABC transporter" evidence="8">
    <location>
        <begin position="50"/>
        <end position="286"/>
    </location>
</feature>
<evidence type="ECO:0000256" key="2">
    <source>
        <dbReference type="ARBA" id="ARBA00022692"/>
    </source>
</evidence>
<feature type="transmembrane region" description="Helical" evidence="7">
    <location>
        <begin position="895"/>
        <end position="917"/>
    </location>
</feature>
<dbReference type="Pfam" id="PF00005">
    <property type="entry name" value="ABC_tran"/>
    <property type="match status" value="1"/>
</dbReference>
<dbReference type="GO" id="GO:0016887">
    <property type="term" value="F:ATP hydrolysis activity"/>
    <property type="evidence" value="ECO:0007669"/>
    <property type="project" value="InterPro"/>
</dbReference>
<evidence type="ECO:0000256" key="7">
    <source>
        <dbReference type="SAM" id="Phobius"/>
    </source>
</evidence>
<dbReference type="eggNOG" id="KOG0059">
    <property type="taxonomic scope" value="Eukaryota"/>
</dbReference>
<dbReference type="Proteomes" id="UP000001070">
    <property type="component" value="Unassembled WGS sequence"/>
</dbReference>
<protein>
    <submittedName>
        <fullName evidence="10">GH19414</fullName>
    </submittedName>
</protein>
<feature type="transmembrane region" description="Helical" evidence="7">
    <location>
        <begin position="726"/>
        <end position="750"/>
    </location>
</feature>
<organism evidence="11">
    <name type="scientific">Drosophila grimshawi</name>
    <name type="common">Hawaiian fruit fly</name>
    <name type="synonym">Idiomyia grimshawi</name>
    <dbReference type="NCBI Taxonomy" id="7222"/>
    <lineage>
        <taxon>Eukaryota</taxon>
        <taxon>Metazoa</taxon>
        <taxon>Ecdysozoa</taxon>
        <taxon>Arthropoda</taxon>
        <taxon>Hexapoda</taxon>
        <taxon>Insecta</taxon>
        <taxon>Pterygota</taxon>
        <taxon>Neoptera</taxon>
        <taxon>Endopterygota</taxon>
        <taxon>Diptera</taxon>
        <taxon>Brachycera</taxon>
        <taxon>Muscomorpha</taxon>
        <taxon>Ephydroidea</taxon>
        <taxon>Drosophilidae</taxon>
        <taxon>Drosophila</taxon>
        <taxon>Hawaiian Drosophila</taxon>
    </lineage>
</organism>
<evidence type="ECO:0000256" key="4">
    <source>
        <dbReference type="ARBA" id="ARBA00022840"/>
    </source>
</evidence>
<dbReference type="InterPro" id="IPR027417">
    <property type="entry name" value="P-loop_NTPase"/>
</dbReference>
<keyword evidence="2 7" id="KW-0812">Transmembrane</keyword>
<dbReference type="GO" id="GO:0005524">
    <property type="term" value="F:ATP binding"/>
    <property type="evidence" value="ECO:0007669"/>
    <property type="project" value="UniProtKB-KW"/>
</dbReference>
<dbReference type="EMBL" id="CH916369">
    <property type="protein sequence ID" value="EDV93618.1"/>
    <property type="molecule type" value="Genomic_DNA"/>
</dbReference>
<feature type="transmembrane region" description="Helical" evidence="7">
    <location>
        <begin position="838"/>
        <end position="857"/>
    </location>
</feature>
<dbReference type="Gene3D" id="3.40.50.300">
    <property type="entry name" value="P-loop containing nucleotide triphosphate hydrolases"/>
    <property type="match status" value="1"/>
</dbReference>
<feature type="transmembrane region" description="Helical" evidence="7">
    <location>
        <begin position="803"/>
        <end position="826"/>
    </location>
</feature>
<dbReference type="InterPro" id="IPR017871">
    <property type="entry name" value="ABC_transporter-like_CS"/>
</dbReference>
<dbReference type="GO" id="GO:0140359">
    <property type="term" value="F:ABC-type transporter activity"/>
    <property type="evidence" value="ECO:0007669"/>
    <property type="project" value="InterPro"/>
</dbReference>
<dbReference type="InterPro" id="IPR003593">
    <property type="entry name" value="AAA+_ATPase"/>
</dbReference>
<dbReference type="SMART" id="SM00382">
    <property type="entry name" value="AAA"/>
    <property type="match status" value="1"/>
</dbReference>
<sequence length="922" mass="102013">MEAEADGVPPTAPVAAATAANSDLDLAARRRLFISQPSTLATRRQQAVCVRRAHKMYGGGKIPNIVLDGLNMTVPKGSIYGLLGASGCGKTTLLSCIVGRRRLNSGEIWVLGGRPGSPGSGVPGPRIGYMPQEIALYGEFTMRETLMYFGLISAMPRSDIEDRTEFLLKLLNLPHGSKNVKNLSGGQQRRVSLAVALLHEPELLILDEPTVGVDPVLRQSIWNHLVEITKNGHTTVIITTHYIDECAQAHMTQKLLMCMPNEAIQSVGIDEAAVGFEDVSQVLGWAVKFSRQLEWLDQCPQVAFYCDALYAWSCAAEKSINLISARCDKAALGLAVSVSAWERVGVSNAGQSIKVLNDNNRMCIILSLYKDLETLAHNKQRIDNAQLRRGMGEGGKIGLLRGGKMLAEESPTYLRQQYNAESLEDVFLKLSVIQNMGKRRRSSIAQEIVEQVTVPAISNPALDMSDEQHAAEISGEFGDNISMSSAARDPISSTAPAAPPLPPAEDMPTSIWYKLHVMQSHHLHALIWKNFLWMMRNVGIMLFIVGLPVLQILLFCYAIGHDPTGLKLAVANHEMSEEMIMQQLCPVRSGCNQTMLSCRYLDMLVKNKSMVLKYVNDDEDAYEEVRRGRAWAALVLQSNYTSSLVERVEEGRYAEDATVEASDLGVRMDWSNQQISTLLYRDLQYTFFNFVEAILIDCNLNPKLGRVPVEWKQPIYGYRDPNFTDFAAPGVILTIIFFLSVAITSGAMLIERNEGMLERCLVAGITGPEILLSQVVTQFTVMLSQTTFVLIVSFYFFELTLVGDLWLVVALCILNGLCGMTFGFVISCAVDTERTATYVAMGSFLPMVMLCGIIWPIEGMYPLLQIVTAFLPLTKPTESLRSILQRGWGMDNPSVYNGFISISLWVAVFLIITILMIKFKKG</sequence>
<dbReference type="OMA" id="VLRQNIW"/>
<evidence type="ECO:0000256" key="1">
    <source>
        <dbReference type="ARBA" id="ARBA00004141"/>
    </source>
</evidence>
<keyword evidence="4" id="KW-0067">ATP-binding</keyword>
<dbReference type="STRING" id="7222.B4JG51"/>
<proteinExistence type="predicted"/>
<dbReference type="PANTHER" id="PTHR43038:SF5">
    <property type="entry name" value="RE14039P"/>
    <property type="match status" value="1"/>
</dbReference>
<dbReference type="PROSITE" id="PS51012">
    <property type="entry name" value="ABC_TM2"/>
    <property type="match status" value="1"/>
</dbReference>
<feature type="transmembrane region" description="Helical" evidence="7">
    <location>
        <begin position="538"/>
        <end position="560"/>
    </location>
</feature>
<comment type="subcellular location">
    <subcellularLocation>
        <location evidence="1">Membrane</location>
        <topology evidence="1">Multi-pass membrane protein</topology>
    </subcellularLocation>
</comment>
<reference evidence="10 11" key="1">
    <citation type="journal article" date="2007" name="Nature">
        <title>Evolution of genes and genomes on the Drosophila phylogeny.</title>
        <authorList>
            <consortium name="Drosophila 12 Genomes Consortium"/>
            <person name="Clark A.G."/>
            <person name="Eisen M.B."/>
            <person name="Smith D.R."/>
            <person name="Bergman C.M."/>
            <person name="Oliver B."/>
            <person name="Markow T.A."/>
            <person name="Kaufman T.C."/>
            <person name="Kellis M."/>
            <person name="Gelbart W."/>
            <person name="Iyer V.N."/>
            <person name="Pollard D.A."/>
            <person name="Sackton T.B."/>
            <person name="Larracuente A.M."/>
            <person name="Singh N.D."/>
            <person name="Abad J.P."/>
            <person name="Abt D.N."/>
            <person name="Adryan B."/>
            <person name="Aguade M."/>
            <person name="Akashi H."/>
            <person name="Anderson W.W."/>
            <person name="Aquadro C.F."/>
            <person name="Ardell D.H."/>
            <person name="Arguello R."/>
            <person name="Artieri C.G."/>
            <person name="Barbash D.A."/>
            <person name="Barker D."/>
            <person name="Barsanti P."/>
            <person name="Batterham P."/>
            <person name="Batzoglou S."/>
            <person name="Begun D."/>
            <person name="Bhutkar A."/>
            <person name="Blanco E."/>
            <person name="Bosak S.A."/>
            <person name="Bradley R.K."/>
            <person name="Brand A.D."/>
            <person name="Brent M.R."/>
            <person name="Brooks A.N."/>
            <person name="Brown R.H."/>
            <person name="Butlin R.K."/>
            <person name="Caggese C."/>
            <person name="Calvi B.R."/>
            <person name="Bernardo de Carvalho A."/>
            <person name="Caspi A."/>
            <person name="Castrezana S."/>
            <person name="Celniker S.E."/>
            <person name="Chang J.L."/>
            <person name="Chapple C."/>
            <person name="Chatterji S."/>
            <person name="Chinwalla A."/>
            <person name="Civetta A."/>
            <person name="Clifton S.W."/>
            <person name="Comeron J.M."/>
            <person name="Costello J.C."/>
            <person name="Coyne J.A."/>
            <person name="Daub J."/>
            <person name="David R.G."/>
            <person name="Delcher A.L."/>
            <person name="Delehaunty K."/>
            <person name="Do C.B."/>
            <person name="Ebling H."/>
            <person name="Edwards K."/>
            <person name="Eickbush T."/>
            <person name="Evans J.D."/>
            <person name="Filipski A."/>
            <person name="Findeiss S."/>
            <person name="Freyhult E."/>
            <person name="Fulton L."/>
            <person name="Fulton R."/>
            <person name="Garcia A.C."/>
            <person name="Gardiner A."/>
            <person name="Garfield D.A."/>
            <person name="Garvin B.E."/>
            <person name="Gibson G."/>
            <person name="Gilbert D."/>
            <person name="Gnerre S."/>
            <person name="Godfrey J."/>
            <person name="Good R."/>
            <person name="Gotea V."/>
            <person name="Gravely B."/>
            <person name="Greenberg A.J."/>
            <person name="Griffiths-Jones S."/>
            <person name="Gross S."/>
            <person name="Guigo R."/>
            <person name="Gustafson E.A."/>
            <person name="Haerty W."/>
            <person name="Hahn M.W."/>
            <person name="Halligan D.L."/>
            <person name="Halpern A.L."/>
            <person name="Halter G.M."/>
            <person name="Han M.V."/>
            <person name="Heger A."/>
            <person name="Hillier L."/>
            <person name="Hinrichs A.S."/>
            <person name="Holmes I."/>
            <person name="Hoskins R.A."/>
            <person name="Hubisz M.J."/>
            <person name="Hultmark D."/>
            <person name="Huntley M.A."/>
            <person name="Jaffe D.B."/>
            <person name="Jagadeeshan S."/>
            <person name="Jeck W.R."/>
            <person name="Johnson J."/>
            <person name="Jones C.D."/>
            <person name="Jordan W.C."/>
            <person name="Karpen G.H."/>
            <person name="Kataoka E."/>
            <person name="Keightley P.D."/>
            <person name="Kheradpour P."/>
            <person name="Kirkness E.F."/>
            <person name="Koerich L.B."/>
            <person name="Kristiansen K."/>
            <person name="Kudrna D."/>
            <person name="Kulathinal R.J."/>
            <person name="Kumar S."/>
            <person name="Kwok R."/>
            <person name="Lander E."/>
            <person name="Langley C.H."/>
            <person name="Lapoint R."/>
            <person name="Lazzaro B.P."/>
            <person name="Lee S.J."/>
            <person name="Levesque L."/>
            <person name="Li R."/>
            <person name="Lin C.F."/>
            <person name="Lin M.F."/>
            <person name="Lindblad-Toh K."/>
            <person name="Llopart A."/>
            <person name="Long M."/>
            <person name="Low L."/>
            <person name="Lozovsky E."/>
            <person name="Lu J."/>
            <person name="Luo M."/>
            <person name="Machado C.A."/>
            <person name="Makalowski W."/>
            <person name="Marzo M."/>
            <person name="Matsuda M."/>
            <person name="Matzkin L."/>
            <person name="McAllister B."/>
            <person name="McBride C.S."/>
            <person name="McKernan B."/>
            <person name="McKernan K."/>
            <person name="Mendez-Lago M."/>
            <person name="Minx P."/>
            <person name="Mollenhauer M.U."/>
            <person name="Montooth K."/>
            <person name="Mount S.M."/>
            <person name="Mu X."/>
            <person name="Myers E."/>
            <person name="Negre B."/>
            <person name="Newfeld S."/>
            <person name="Nielsen R."/>
            <person name="Noor M.A."/>
            <person name="O'Grady P."/>
            <person name="Pachter L."/>
            <person name="Papaceit M."/>
            <person name="Parisi M.J."/>
            <person name="Parisi M."/>
            <person name="Parts L."/>
            <person name="Pedersen J.S."/>
            <person name="Pesole G."/>
            <person name="Phillippy A.M."/>
            <person name="Ponting C.P."/>
            <person name="Pop M."/>
            <person name="Porcelli D."/>
            <person name="Powell J.R."/>
            <person name="Prohaska S."/>
            <person name="Pruitt K."/>
            <person name="Puig M."/>
            <person name="Quesneville H."/>
            <person name="Ram K.R."/>
            <person name="Rand D."/>
            <person name="Rasmussen M.D."/>
            <person name="Reed L.K."/>
            <person name="Reenan R."/>
            <person name="Reily A."/>
            <person name="Remington K.A."/>
            <person name="Rieger T.T."/>
            <person name="Ritchie M.G."/>
            <person name="Robin C."/>
            <person name="Rogers Y.H."/>
            <person name="Rohde C."/>
            <person name="Rozas J."/>
            <person name="Rubenfield M.J."/>
            <person name="Ruiz A."/>
            <person name="Russo S."/>
            <person name="Salzberg S.L."/>
            <person name="Sanchez-Gracia A."/>
            <person name="Saranga D.J."/>
            <person name="Sato H."/>
            <person name="Schaeffer S.W."/>
            <person name="Schatz M.C."/>
            <person name="Schlenke T."/>
            <person name="Schwartz R."/>
            <person name="Segarra C."/>
            <person name="Singh R.S."/>
            <person name="Sirot L."/>
            <person name="Sirota M."/>
            <person name="Sisneros N.B."/>
            <person name="Smith C.D."/>
            <person name="Smith T.F."/>
            <person name="Spieth J."/>
            <person name="Stage D.E."/>
            <person name="Stark A."/>
            <person name="Stephan W."/>
            <person name="Strausberg R.L."/>
            <person name="Strempel S."/>
            <person name="Sturgill D."/>
            <person name="Sutton G."/>
            <person name="Sutton G.G."/>
            <person name="Tao W."/>
            <person name="Teichmann S."/>
            <person name="Tobari Y.N."/>
            <person name="Tomimura Y."/>
            <person name="Tsolas J.M."/>
            <person name="Valente V.L."/>
            <person name="Venter E."/>
            <person name="Venter J.C."/>
            <person name="Vicario S."/>
            <person name="Vieira F.G."/>
            <person name="Vilella A.J."/>
            <person name="Villasante A."/>
            <person name="Walenz B."/>
            <person name="Wang J."/>
            <person name="Wasserman M."/>
            <person name="Watts T."/>
            <person name="Wilson D."/>
            <person name="Wilson R.K."/>
            <person name="Wing R.A."/>
            <person name="Wolfner M.F."/>
            <person name="Wong A."/>
            <person name="Wong G.K."/>
            <person name="Wu C.I."/>
            <person name="Wu G."/>
            <person name="Yamamoto D."/>
            <person name="Yang H.P."/>
            <person name="Yang S.P."/>
            <person name="Yorke J.A."/>
            <person name="Yoshida K."/>
            <person name="Zdobnov E."/>
            <person name="Zhang P."/>
            <person name="Zhang Y."/>
            <person name="Zimin A.V."/>
            <person name="Baldwin J."/>
            <person name="Abdouelleil A."/>
            <person name="Abdulkadir J."/>
            <person name="Abebe A."/>
            <person name="Abera B."/>
            <person name="Abreu J."/>
            <person name="Acer S.C."/>
            <person name="Aftuck L."/>
            <person name="Alexander A."/>
            <person name="An P."/>
            <person name="Anderson E."/>
            <person name="Anderson S."/>
            <person name="Arachi H."/>
            <person name="Azer M."/>
            <person name="Bachantsang P."/>
            <person name="Barry A."/>
            <person name="Bayul T."/>
            <person name="Berlin A."/>
            <person name="Bessette D."/>
            <person name="Bloom T."/>
            <person name="Blye J."/>
            <person name="Boguslavskiy L."/>
            <person name="Bonnet C."/>
            <person name="Boukhgalter B."/>
            <person name="Bourzgui I."/>
            <person name="Brown A."/>
            <person name="Cahill P."/>
            <person name="Channer S."/>
            <person name="Cheshatsang Y."/>
            <person name="Chuda L."/>
            <person name="Citroen M."/>
            <person name="Collymore A."/>
            <person name="Cooke P."/>
            <person name="Costello M."/>
            <person name="D'Aco K."/>
            <person name="Daza R."/>
            <person name="De Haan G."/>
            <person name="DeGray S."/>
            <person name="DeMaso C."/>
            <person name="Dhargay N."/>
            <person name="Dooley K."/>
            <person name="Dooley E."/>
            <person name="Doricent M."/>
            <person name="Dorje P."/>
            <person name="Dorjee K."/>
            <person name="Dupes A."/>
            <person name="Elong R."/>
            <person name="Falk J."/>
            <person name="Farina A."/>
            <person name="Faro S."/>
            <person name="Ferguson D."/>
            <person name="Fisher S."/>
            <person name="Foley C.D."/>
            <person name="Franke A."/>
            <person name="Friedrich D."/>
            <person name="Gadbois L."/>
            <person name="Gearin G."/>
            <person name="Gearin C.R."/>
            <person name="Giannoukos G."/>
            <person name="Goode T."/>
            <person name="Graham J."/>
            <person name="Grandbois E."/>
            <person name="Grewal S."/>
            <person name="Gyaltsen K."/>
            <person name="Hafez N."/>
            <person name="Hagos B."/>
            <person name="Hall J."/>
            <person name="Henson C."/>
            <person name="Hollinger A."/>
            <person name="Honan T."/>
            <person name="Huard M.D."/>
            <person name="Hughes L."/>
            <person name="Hurhula B."/>
            <person name="Husby M.E."/>
            <person name="Kamat A."/>
            <person name="Kanga B."/>
            <person name="Kashin S."/>
            <person name="Khazanovich D."/>
            <person name="Kisner P."/>
            <person name="Lance K."/>
            <person name="Lara M."/>
            <person name="Lee W."/>
            <person name="Lennon N."/>
            <person name="Letendre F."/>
            <person name="LeVine R."/>
            <person name="Lipovsky A."/>
            <person name="Liu X."/>
            <person name="Liu J."/>
            <person name="Liu S."/>
            <person name="Lokyitsang T."/>
            <person name="Lokyitsang Y."/>
            <person name="Lubonja R."/>
            <person name="Lui A."/>
            <person name="MacDonald P."/>
            <person name="Magnisalis V."/>
            <person name="Maru K."/>
            <person name="Matthews C."/>
            <person name="McCusker W."/>
            <person name="McDonough S."/>
            <person name="Mehta T."/>
            <person name="Meldrim J."/>
            <person name="Meneus L."/>
            <person name="Mihai O."/>
            <person name="Mihalev A."/>
            <person name="Mihova T."/>
            <person name="Mittelman R."/>
            <person name="Mlenga V."/>
            <person name="Montmayeur A."/>
            <person name="Mulrain L."/>
            <person name="Navidi A."/>
            <person name="Naylor J."/>
            <person name="Negash T."/>
            <person name="Nguyen T."/>
            <person name="Nguyen N."/>
            <person name="Nicol R."/>
            <person name="Norbu C."/>
            <person name="Norbu N."/>
            <person name="Novod N."/>
            <person name="O'Neill B."/>
            <person name="Osman S."/>
            <person name="Markiewicz E."/>
            <person name="Oyono O.L."/>
            <person name="Patti C."/>
            <person name="Phunkhang P."/>
            <person name="Pierre F."/>
            <person name="Priest M."/>
            <person name="Raghuraman S."/>
            <person name="Rege F."/>
            <person name="Reyes R."/>
            <person name="Rise C."/>
            <person name="Rogov P."/>
            <person name="Ross K."/>
            <person name="Ryan E."/>
            <person name="Settipalli S."/>
            <person name="Shea T."/>
            <person name="Sherpa N."/>
            <person name="Shi L."/>
            <person name="Shih D."/>
            <person name="Sparrow T."/>
            <person name="Spaulding J."/>
            <person name="Stalker J."/>
            <person name="Stange-Thomann N."/>
            <person name="Stavropoulos S."/>
            <person name="Stone C."/>
            <person name="Strader C."/>
            <person name="Tesfaye S."/>
            <person name="Thomson T."/>
            <person name="Thoulutsang Y."/>
            <person name="Thoulutsang D."/>
            <person name="Topham K."/>
            <person name="Topping I."/>
            <person name="Tsamla T."/>
            <person name="Vassiliev H."/>
            <person name="Vo A."/>
            <person name="Wangchuk T."/>
            <person name="Wangdi T."/>
            <person name="Weiand M."/>
            <person name="Wilkinson J."/>
            <person name="Wilson A."/>
            <person name="Yadav S."/>
            <person name="Young G."/>
            <person name="Yu Q."/>
            <person name="Zembek L."/>
            <person name="Zhong D."/>
            <person name="Zimmer A."/>
            <person name="Zwirko Z."/>
            <person name="Jaffe D.B."/>
            <person name="Alvarez P."/>
            <person name="Brockman W."/>
            <person name="Butler J."/>
            <person name="Chin C."/>
            <person name="Gnerre S."/>
            <person name="Grabherr M."/>
            <person name="Kleber M."/>
            <person name="Mauceli E."/>
            <person name="MacCallum I."/>
        </authorList>
    </citation>
    <scope>NUCLEOTIDE SEQUENCE [LARGE SCALE GENOMIC DNA]</scope>
    <source>
        <strain evidence="11">Tucson 15287-2541.00</strain>
    </source>
</reference>
<dbReference type="InParanoid" id="B4JG51"/>
<dbReference type="OrthoDB" id="10255969at2759"/>
<keyword evidence="11" id="KW-1185">Reference proteome</keyword>
<evidence type="ECO:0000256" key="3">
    <source>
        <dbReference type="ARBA" id="ARBA00022741"/>
    </source>
</evidence>
<evidence type="ECO:0000313" key="10">
    <source>
        <dbReference type="EMBL" id="EDV93618.1"/>
    </source>
</evidence>
<dbReference type="InterPro" id="IPR003439">
    <property type="entry name" value="ABC_transporter-like_ATP-bd"/>
</dbReference>
<evidence type="ECO:0000313" key="11">
    <source>
        <dbReference type="Proteomes" id="UP000001070"/>
    </source>
</evidence>
<dbReference type="HOGENOM" id="CLU_014367_1_0_1"/>
<dbReference type="PANTHER" id="PTHR43038">
    <property type="entry name" value="ATP-BINDING CASSETTE, SUB-FAMILY H, MEMBER 1"/>
    <property type="match status" value="1"/>
</dbReference>
<dbReference type="InterPro" id="IPR013525">
    <property type="entry name" value="ABC2_TM"/>
</dbReference>
<name>B4JG51_DROGR</name>
<evidence type="ECO:0000259" key="9">
    <source>
        <dbReference type="PROSITE" id="PS51012"/>
    </source>
</evidence>
<keyword evidence="3" id="KW-0547">Nucleotide-binding</keyword>
<dbReference type="AlphaFoldDB" id="B4JG51"/>
<dbReference type="SUPFAM" id="SSF52540">
    <property type="entry name" value="P-loop containing nucleoside triphosphate hydrolases"/>
    <property type="match status" value="1"/>
</dbReference>
<evidence type="ECO:0000256" key="6">
    <source>
        <dbReference type="ARBA" id="ARBA00023136"/>
    </source>
</evidence>
<dbReference type="GO" id="GO:0016324">
    <property type="term" value="C:apical plasma membrane"/>
    <property type="evidence" value="ECO:0007669"/>
    <property type="project" value="EnsemblMetazoa"/>
</dbReference>
<dbReference type="PhylomeDB" id="B4JG51"/>
<dbReference type="PROSITE" id="PS50893">
    <property type="entry name" value="ABC_TRANSPORTER_2"/>
    <property type="match status" value="1"/>
</dbReference>
<feature type="transmembrane region" description="Helical" evidence="7">
    <location>
        <begin position="771"/>
        <end position="797"/>
    </location>
</feature>
<dbReference type="FunCoup" id="B4JG51">
    <property type="interactions" value="8"/>
</dbReference>
<dbReference type="PROSITE" id="PS00211">
    <property type="entry name" value="ABC_TRANSPORTER_1"/>
    <property type="match status" value="1"/>
</dbReference>
<accession>B4JG51</accession>
<dbReference type="Pfam" id="PF12698">
    <property type="entry name" value="ABC2_membrane_3"/>
    <property type="match status" value="1"/>
</dbReference>
<dbReference type="CDD" id="cd03230">
    <property type="entry name" value="ABC_DR_subfamily_A"/>
    <property type="match status" value="1"/>
</dbReference>
<evidence type="ECO:0000259" key="8">
    <source>
        <dbReference type="PROSITE" id="PS50893"/>
    </source>
</evidence>
<evidence type="ECO:0000256" key="5">
    <source>
        <dbReference type="ARBA" id="ARBA00022989"/>
    </source>
</evidence>
<keyword evidence="6 7" id="KW-0472">Membrane</keyword>